<keyword evidence="2" id="KW-0521">NADP</keyword>
<dbReference type="GO" id="GO:0008831">
    <property type="term" value="F:dTDP-4-dehydrorhamnose reductase activity"/>
    <property type="evidence" value="ECO:0007669"/>
    <property type="project" value="UniProtKB-EC"/>
</dbReference>
<dbReference type="Gene3D" id="3.40.50.720">
    <property type="entry name" value="NAD(P)-binding Rossmann-like Domain"/>
    <property type="match status" value="1"/>
</dbReference>
<dbReference type="EC" id="1.1.1.133" evidence="2"/>
<comment type="pathway">
    <text evidence="2">Carbohydrate biosynthesis; dTDP-L-rhamnose biosynthesis.</text>
</comment>
<evidence type="ECO:0000313" key="4">
    <source>
        <dbReference type="EMBL" id="MCD2197436.1"/>
    </source>
</evidence>
<dbReference type="PANTHER" id="PTHR10491:SF4">
    <property type="entry name" value="METHIONINE ADENOSYLTRANSFERASE 2 SUBUNIT BETA"/>
    <property type="match status" value="1"/>
</dbReference>
<reference evidence="4 5" key="1">
    <citation type="submission" date="2021-11" db="EMBL/GenBank/DDBJ databases">
        <title>Draft genome sequence of Actinomycetospora sp. SF1 isolated from the rhizosphere soil.</title>
        <authorList>
            <person name="Duangmal K."/>
            <person name="Chantavorakit T."/>
        </authorList>
    </citation>
    <scope>NUCLEOTIDE SEQUENCE [LARGE SCALE GENOMIC DNA]</scope>
    <source>
        <strain evidence="4 5">TBRC 5722</strain>
    </source>
</reference>
<comment type="caution">
    <text evidence="4">The sequence shown here is derived from an EMBL/GenBank/DDBJ whole genome shotgun (WGS) entry which is preliminary data.</text>
</comment>
<sequence>MVTGAGGALGTDLVRQLRADGERVAAFTRAELDITDADAVERAVAAWVEPDAVGPAVLLNAAAFTAVDLAETDPDATRAAEAVNTVAPGLLAEACARHGARIVHVSTDYVFDGAGPGRTAPDGGTAGYEPDDPTGAAGVYGRTKEEGEQRVREAAAAHHVVRTAWVYGGTGANFVGTMARLAGERETLDVVDDQHGSPTWSADLAAGLVALGRSDVAPGTLHATGGGITTWCGFARAVFEELGADPERVHGCTTEQFPRPAPRPAWSVLSPASWTAAGLPPLRPWRDALAAAVRRHPELIGRTPAVR</sequence>
<proteinExistence type="inferred from homology"/>
<organism evidence="4 5">
    <name type="scientific">Actinomycetospora endophytica</name>
    <dbReference type="NCBI Taxonomy" id="2291215"/>
    <lineage>
        <taxon>Bacteria</taxon>
        <taxon>Bacillati</taxon>
        <taxon>Actinomycetota</taxon>
        <taxon>Actinomycetes</taxon>
        <taxon>Pseudonocardiales</taxon>
        <taxon>Pseudonocardiaceae</taxon>
        <taxon>Actinomycetospora</taxon>
    </lineage>
</organism>
<dbReference type="NCBIfam" id="TIGR01214">
    <property type="entry name" value="rmlD"/>
    <property type="match status" value="1"/>
</dbReference>
<dbReference type="InterPro" id="IPR029903">
    <property type="entry name" value="RmlD-like-bd"/>
</dbReference>
<protein>
    <recommendedName>
        <fullName evidence="2">dTDP-4-dehydrorhamnose reductase</fullName>
        <ecNumber evidence="2">1.1.1.133</ecNumber>
    </recommendedName>
</protein>
<evidence type="ECO:0000259" key="3">
    <source>
        <dbReference type="Pfam" id="PF04321"/>
    </source>
</evidence>
<dbReference type="PANTHER" id="PTHR10491">
    <property type="entry name" value="DTDP-4-DEHYDRORHAMNOSE REDUCTASE"/>
    <property type="match status" value="1"/>
</dbReference>
<dbReference type="EMBL" id="JAJNDB010000008">
    <property type="protein sequence ID" value="MCD2197436.1"/>
    <property type="molecule type" value="Genomic_DNA"/>
</dbReference>
<keyword evidence="5" id="KW-1185">Reference proteome</keyword>
<dbReference type="CDD" id="cd05254">
    <property type="entry name" value="dTDP_HR_like_SDR_e"/>
    <property type="match status" value="1"/>
</dbReference>
<dbReference type="Pfam" id="PF04321">
    <property type="entry name" value="RmlD_sub_bind"/>
    <property type="match status" value="1"/>
</dbReference>
<name>A0ABS8PGQ2_9PSEU</name>
<comment type="similarity">
    <text evidence="1 2">Belongs to the dTDP-4-dehydrorhamnose reductase family.</text>
</comment>
<evidence type="ECO:0000256" key="2">
    <source>
        <dbReference type="RuleBase" id="RU364082"/>
    </source>
</evidence>
<keyword evidence="2 4" id="KW-0560">Oxidoreductase</keyword>
<evidence type="ECO:0000313" key="5">
    <source>
        <dbReference type="Proteomes" id="UP001199469"/>
    </source>
</evidence>
<dbReference type="InterPro" id="IPR036291">
    <property type="entry name" value="NAD(P)-bd_dom_sf"/>
</dbReference>
<dbReference type="RefSeq" id="WP_230739785.1">
    <property type="nucleotide sequence ID" value="NZ_JAJNDB010000008.1"/>
</dbReference>
<evidence type="ECO:0000256" key="1">
    <source>
        <dbReference type="ARBA" id="ARBA00010944"/>
    </source>
</evidence>
<dbReference type="Gene3D" id="3.90.25.10">
    <property type="entry name" value="UDP-galactose 4-epimerase, domain 1"/>
    <property type="match status" value="1"/>
</dbReference>
<comment type="function">
    <text evidence="2">Catalyzes the reduction of dTDP-6-deoxy-L-lyxo-4-hexulose to yield dTDP-L-rhamnose.</text>
</comment>
<dbReference type="InterPro" id="IPR005913">
    <property type="entry name" value="dTDP_dehydrorham_reduct"/>
</dbReference>
<gene>
    <name evidence="4" type="primary">rfbD</name>
    <name evidence="4" type="ORF">LQ327_29100</name>
</gene>
<dbReference type="SUPFAM" id="SSF51735">
    <property type="entry name" value="NAD(P)-binding Rossmann-fold domains"/>
    <property type="match status" value="1"/>
</dbReference>
<dbReference type="Proteomes" id="UP001199469">
    <property type="component" value="Unassembled WGS sequence"/>
</dbReference>
<feature type="domain" description="RmlD-like substrate binding" evidence="3">
    <location>
        <begin position="1"/>
        <end position="294"/>
    </location>
</feature>
<accession>A0ABS8PGQ2</accession>